<dbReference type="Proteomes" id="UP001529510">
    <property type="component" value="Unassembled WGS sequence"/>
</dbReference>
<organism evidence="1 2">
    <name type="scientific">Cirrhinus mrigala</name>
    <name type="common">Mrigala</name>
    <dbReference type="NCBI Taxonomy" id="683832"/>
    <lineage>
        <taxon>Eukaryota</taxon>
        <taxon>Metazoa</taxon>
        <taxon>Chordata</taxon>
        <taxon>Craniata</taxon>
        <taxon>Vertebrata</taxon>
        <taxon>Euteleostomi</taxon>
        <taxon>Actinopterygii</taxon>
        <taxon>Neopterygii</taxon>
        <taxon>Teleostei</taxon>
        <taxon>Ostariophysi</taxon>
        <taxon>Cypriniformes</taxon>
        <taxon>Cyprinidae</taxon>
        <taxon>Labeoninae</taxon>
        <taxon>Labeonini</taxon>
        <taxon>Cirrhinus</taxon>
    </lineage>
</organism>
<evidence type="ECO:0000313" key="1">
    <source>
        <dbReference type="EMBL" id="KAL0182956.1"/>
    </source>
</evidence>
<gene>
    <name evidence="1" type="ORF">M9458_022331</name>
</gene>
<dbReference type="AlphaFoldDB" id="A0ABD0QD94"/>
<evidence type="ECO:0000313" key="2">
    <source>
        <dbReference type="Proteomes" id="UP001529510"/>
    </source>
</evidence>
<accession>A0ABD0QD94</accession>
<comment type="caution">
    <text evidence="1">The sequence shown here is derived from an EMBL/GenBank/DDBJ whole genome shotgun (WGS) entry which is preliminary data.</text>
</comment>
<feature type="non-terminal residue" evidence="1">
    <location>
        <position position="1"/>
    </location>
</feature>
<proteinExistence type="predicted"/>
<feature type="non-terminal residue" evidence="1">
    <location>
        <position position="54"/>
    </location>
</feature>
<protein>
    <submittedName>
        <fullName evidence="1">Uncharacterized protein</fullName>
    </submittedName>
</protein>
<keyword evidence="2" id="KW-1185">Reference proteome</keyword>
<name>A0ABD0QD94_CIRMR</name>
<dbReference type="EMBL" id="JAMKFB020000010">
    <property type="protein sequence ID" value="KAL0182956.1"/>
    <property type="molecule type" value="Genomic_DNA"/>
</dbReference>
<reference evidence="1 2" key="1">
    <citation type="submission" date="2024-05" db="EMBL/GenBank/DDBJ databases">
        <title>Genome sequencing and assembly of Indian major carp, Cirrhinus mrigala (Hamilton, 1822).</title>
        <authorList>
            <person name="Mohindra V."/>
            <person name="Chowdhury L.M."/>
            <person name="Lal K."/>
            <person name="Jena J.K."/>
        </authorList>
    </citation>
    <scope>NUCLEOTIDE SEQUENCE [LARGE SCALE GENOMIC DNA]</scope>
    <source>
        <strain evidence="1">CM1030</strain>
        <tissue evidence="1">Blood</tissue>
    </source>
</reference>
<sequence length="54" mass="6063">DVFVEVIVSRVEAGHHLFVQQHKHPSYQALPTLIQHMQLCYSQPGCPGLPTPVE</sequence>